<gene>
    <name evidence="7" type="ORF">SAMN04489717_3320</name>
</gene>
<feature type="domain" description="Sulfatase N-terminal" evidence="6">
    <location>
        <begin position="23"/>
        <end position="385"/>
    </location>
</feature>
<dbReference type="Proteomes" id="UP000198983">
    <property type="component" value="Chromosome I"/>
</dbReference>
<dbReference type="OrthoDB" id="9777306at2"/>
<evidence type="ECO:0000256" key="5">
    <source>
        <dbReference type="SAM" id="MobiDB-lite"/>
    </source>
</evidence>
<dbReference type="EMBL" id="LT629732">
    <property type="protein sequence ID" value="SDS63160.1"/>
    <property type="molecule type" value="Genomic_DNA"/>
</dbReference>
<protein>
    <submittedName>
        <fullName evidence="7">Arylsulfatase A</fullName>
    </submittedName>
</protein>
<evidence type="ECO:0000256" key="3">
    <source>
        <dbReference type="ARBA" id="ARBA00022801"/>
    </source>
</evidence>
<proteinExistence type="inferred from homology"/>
<keyword evidence="3" id="KW-0378">Hydrolase</keyword>
<dbReference type="GO" id="GO:0004065">
    <property type="term" value="F:arylsulfatase activity"/>
    <property type="evidence" value="ECO:0007669"/>
    <property type="project" value="TreeGrafter"/>
</dbReference>
<evidence type="ECO:0000256" key="2">
    <source>
        <dbReference type="ARBA" id="ARBA00022723"/>
    </source>
</evidence>
<keyword evidence="8" id="KW-1185">Reference proteome</keyword>
<evidence type="ECO:0000313" key="8">
    <source>
        <dbReference type="Proteomes" id="UP000198983"/>
    </source>
</evidence>
<accession>A0A1H1TSG0</accession>
<keyword evidence="2" id="KW-0479">Metal-binding</keyword>
<dbReference type="STRING" id="117157.SAMN04489717_3320"/>
<dbReference type="InterPro" id="IPR000917">
    <property type="entry name" value="Sulfatase_N"/>
</dbReference>
<dbReference type="GO" id="GO:0046872">
    <property type="term" value="F:metal ion binding"/>
    <property type="evidence" value="ECO:0007669"/>
    <property type="project" value="UniProtKB-KW"/>
</dbReference>
<dbReference type="SUPFAM" id="SSF53649">
    <property type="entry name" value="Alkaline phosphatase-like"/>
    <property type="match status" value="1"/>
</dbReference>
<evidence type="ECO:0000313" key="7">
    <source>
        <dbReference type="EMBL" id="SDS63160.1"/>
    </source>
</evidence>
<sequence length="513" mass="58328">MSLPPYAANSRQSGSRTRRQDRPNIMVICVDQMRGDAMSCAGHPVVKTPHLDEVAGQGTRFARAYSATPTCVPARVALFTGQSQERHGRTGYRDGIPFTEAHPVTMQGVLREHGYQTQAVGKMHVFPERSRCGFDDVRLHDGFLHFGRRYGGRHLEANDDYLTWLRRQPGMDAHADYFDDGVGCNSMVALPWNRDEYLHPTNWVVHETLDWLQRRDPTVPFLSYVSFHRPHAPFNPPQWAWDQYYGRQRTEPPRGDWIGDFSEFRRDNYHQTVMGRLDPESHHRTTTGYYGLISHIDVQINRLLEGLADHELLEDTAIVFVSDHGDMMGDHDMYRKSVGFEGSAHVPMIVRPAPRFAPDAPRGAVVDDVTELRDIMPTVLEMAGVPIPETVDGASLVPYVQGTRPQSWRGEIHGEHTHFAQSLQWVTDGRRKYLWASAEGREQFFDLEEDPQELHNLVGDPGRQTEIDDWRRRLIGYLTDREEGYVAGGELVIGRPVQTERSDITALLGRGAG</sequence>
<evidence type="ECO:0000256" key="4">
    <source>
        <dbReference type="ARBA" id="ARBA00022837"/>
    </source>
</evidence>
<dbReference type="PROSITE" id="PS00149">
    <property type="entry name" value="SULFATASE_2"/>
    <property type="match status" value="1"/>
</dbReference>
<dbReference type="PANTHER" id="PTHR42693:SF33">
    <property type="entry name" value="ARYLSULFATASE"/>
    <property type="match status" value="1"/>
</dbReference>
<dbReference type="InterPro" id="IPR017850">
    <property type="entry name" value="Alkaline_phosphatase_core_sf"/>
</dbReference>
<dbReference type="AlphaFoldDB" id="A0A1H1TSG0"/>
<dbReference type="InterPro" id="IPR024607">
    <property type="entry name" value="Sulfatase_CS"/>
</dbReference>
<evidence type="ECO:0000256" key="1">
    <source>
        <dbReference type="ARBA" id="ARBA00008779"/>
    </source>
</evidence>
<reference evidence="7 8" key="1">
    <citation type="submission" date="2016-10" db="EMBL/GenBank/DDBJ databases">
        <authorList>
            <person name="de Groot N.N."/>
        </authorList>
    </citation>
    <scope>NUCLEOTIDE SEQUENCE [LARGE SCALE GENOMIC DNA]</scope>
    <source>
        <strain evidence="7 8">DSM 22024</strain>
    </source>
</reference>
<dbReference type="NCBIfam" id="NF010322">
    <property type="entry name" value="PRK13759.1"/>
    <property type="match status" value="1"/>
</dbReference>
<dbReference type="PANTHER" id="PTHR42693">
    <property type="entry name" value="ARYLSULFATASE FAMILY MEMBER"/>
    <property type="match status" value="1"/>
</dbReference>
<comment type="similarity">
    <text evidence="1">Belongs to the sulfatase family.</text>
</comment>
<dbReference type="InterPro" id="IPR050738">
    <property type="entry name" value="Sulfatase"/>
</dbReference>
<keyword evidence="4" id="KW-0106">Calcium</keyword>
<feature type="region of interest" description="Disordered" evidence="5">
    <location>
        <begin position="1"/>
        <end position="24"/>
    </location>
</feature>
<dbReference type="Gene3D" id="3.40.720.10">
    <property type="entry name" value="Alkaline Phosphatase, subunit A"/>
    <property type="match status" value="1"/>
</dbReference>
<name>A0A1H1TSG0_9ACTN</name>
<organism evidence="7 8">
    <name type="scientific">Actinopolymorpha singaporensis</name>
    <dbReference type="NCBI Taxonomy" id="117157"/>
    <lineage>
        <taxon>Bacteria</taxon>
        <taxon>Bacillati</taxon>
        <taxon>Actinomycetota</taxon>
        <taxon>Actinomycetes</taxon>
        <taxon>Propionibacteriales</taxon>
        <taxon>Actinopolymorphaceae</taxon>
        <taxon>Actinopolymorpha</taxon>
    </lineage>
</organism>
<dbReference type="RefSeq" id="WP_092654558.1">
    <property type="nucleotide sequence ID" value="NZ_LT629732.1"/>
</dbReference>
<dbReference type="Pfam" id="PF00884">
    <property type="entry name" value="Sulfatase"/>
    <property type="match status" value="1"/>
</dbReference>
<evidence type="ECO:0000259" key="6">
    <source>
        <dbReference type="Pfam" id="PF00884"/>
    </source>
</evidence>